<feature type="region of interest" description="Disordered" evidence="3">
    <location>
        <begin position="201"/>
        <end position="231"/>
    </location>
</feature>
<name>A0A6J2UDW0_DROLE</name>
<dbReference type="CDD" id="cd11400">
    <property type="entry name" value="bHLHzip_Myc"/>
    <property type="match status" value="1"/>
</dbReference>
<feature type="compositionally biased region" description="Polar residues" evidence="3">
    <location>
        <begin position="493"/>
        <end position="515"/>
    </location>
</feature>
<protein>
    <submittedName>
        <fullName evidence="6">Myc protein</fullName>
    </submittedName>
</protein>
<dbReference type="OrthoDB" id="5964374at2759"/>
<keyword evidence="2" id="KW-0175">Coiled coil</keyword>
<dbReference type="Proteomes" id="UP000504634">
    <property type="component" value="Unplaced"/>
</dbReference>
<sequence>MAKTCNNSGNNNNSPQRTFSGSFILDELMYFDEFFDFEPNSTIEDDIAKVIEHEWELGHPTLDSRSDILDIKSEIRNADCMWSGGAGCGNSSNNNNNSNGNASGTNSAASSYSESTAVPPSVVSIKRDPDGDADDMSPNPIMTVPMPSDGGRPRVGPTPVVVVPMAHNYRHQPDRTVVLDSALHIKSELHEDYERHLEKHSILQQQQQSEQHIPPGASLLRKSNNNKHGRRVLPPLEQSITDRFNKYAYVRPDTPHSLYDEATPLPPFHHNVDLRACVMGSNNISLTSAGDTYIDLLSRELQNTSKQNIDLSYRLGIEPSITEVLDVLHQEQQQQQQQSTIDGSLTAAATSTMTALNSDSDSDGEVDADPDVEADDGECSLMDSSCGSAASLDGNNSLFMRHISDHSYTRCKDMVYDGPNIETPSDSDEEIDVVSLNDKKLPTNPSEKDRRALQFQVADKFSNRIVKTEMGVRTLPPLAMEFRRVSFDLPYTPASSSPVKSVANSRYPSPSSTPYQHEPSYSPPSSQSSNDSGIGIPIARLGLKADSSQVRHPRKRYFMTSGSCSLSKYRCKRGKSLLAAVNSTMLPDESVASTGGSNAAASGAKNALKRQFSHNVDEADTIEKRNLHNDMERQRRIGLKNLFEALKKQIPSIKDKERAPKVNILREAAKLCEQLTREEHELSLQRQFLQEKLKRRQDMCARLRLGKADS</sequence>
<evidence type="ECO:0000259" key="4">
    <source>
        <dbReference type="PROSITE" id="PS50888"/>
    </source>
</evidence>
<dbReference type="RefSeq" id="XP_030386554.1">
    <property type="nucleotide sequence ID" value="XM_030530694.1"/>
</dbReference>
<dbReference type="FunFam" id="4.10.280.10:FF:000019">
    <property type="entry name" value="Myc proto-oncogene protein"/>
    <property type="match status" value="1"/>
</dbReference>
<feature type="compositionally biased region" description="Low complexity" evidence="3">
    <location>
        <begin position="519"/>
        <end position="532"/>
    </location>
</feature>
<dbReference type="SMART" id="SM00353">
    <property type="entry name" value="HLH"/>
    <property type="match status" value="1"/>
</dbReference>
<organism evidence="5 6">
    <name type="scientific">Drosophila lebanonensis</name>
    <name type="common">Fruit fly</name>
    <name type="synonym">Scaptodrosophila lebanonensis</name>
    <dbReference type="NCBI Taxonomy" id="7225"/>
    <lineage>
        <taxon>Eukaryota</taxon>
        <taxon>Metazoa</taxon>
        <taxon>Ecdysozoa</taxon>
        <taxon>Arthropoda</taxon>
        <taxon>Hexapoda</taxon>
        <taxon>Insecta</taxon>
        <taxon>Pterygota</taxon>
        <taxon>Neoptera</taxon>
        <taxon>Endopterygota</taxon>
        <taxon>Diptera</taxon>
        <taxon>Brachycera</taxon>
        <taxon>Muscomorpha</taxon>
        <taxon>Ephydroidea</taxon>
        <taxon>Drosophilidae</taxon>
        <taxon>Scaptodrosophila</taxon>
    </lineage>
</organism>
<dbReference type="PANTHER" id="PTHR45851">
    <property type="entry name" value="MYC PROTO-ONCOGENE"/>
    <property type="match status" value="1"/>
</dbReference>
<evidence type="ECO:0000256" key="3">
    <source>
        <dbReference type="SAM" id="MobiDB-lite"/>
    </source>
</evidence>
<dbReference type="Pfam" id="PF00010">
    <property type="entry name" value="HLH"/>
    <property type="match status" value="1"/>
</dbReference>
<feature type="region of interest" description="Disordered" evidence="3">
    <location>
        <begin position="493"/>
        <end position="535"/>
    </location>
</feature>
<keyword evidence="5" id="KW-1185">Reference proteome</keyword>
<dbReference type="CTD" id="4609"/>
<dbReference type="SUPFAM" id="SSF47459">
    <property type="entry name" value="HLH, helix-loop-helix DNA-binding domain"/>
    <property type="match status" value="1"/>
</dbReference>
<evidence type="ECO:0000256" key="2">
    <source>
        <dbReference type="SAM" id="Coils"/>
    </source>
</evidence>
<dbReference type="AlphaFoldDB" id="A0A6J2UDW0"/>
<feature type="region of interest" description="Disordered" evidence="3">
    <location>
        <begin position="97"/>
        <end position="139"/>
    </location>
</feature>
<evidence type="ECO:0000313" key="5">
    <source>
        <dbReference type="Proteomes" id="UP000504634"/>
    </source>
</evidence>
<dbReference type="PROSITE" id="PS50888">
    <property type="entry name" value="BHLH"/>
    <property type="match status" value="1"/>
</dbReference>
<dbReference type="InterPro" id="IPR036638">
    <property type="entry name" value="HLH_DNA-bd_sf"/>
</dbReference>
<keyword evidence="1" id="KW-0238">DNA-binding</keyword>
<accession>A0A6J2UDW0</accession>
<reference evidence="6" key="1">
    <citation type="submission" date="2025-08" db="UniProtKB">
        <authorList>
            <consortium name="RefSeq"/>
        </authorList>
    </citation>
    <scope>IDENTIFICATION</scope>
    <source>
        <strain evidence="6">11010-0011.00</strain>
        <tissue evidence="6">Whole body</tissue>
    </source>
</reference>
<dbReference type="GeneID" id="115633285"/>
<gene>
    <name evidence="6" type="primary">LOC115633285</name>
</gene>
<dbReference type="GO" id="GO:0003677">
    <property type="term" value="F:DNA binding"/>
    <property type="evidence" value="ECO:0007669"/>
    <property type="project" value="UniProtKB-KW"/>
</dbReference>
<evidence type="ECO:0000256" key="1">
    <source>
        <dbReference type="ARBA" id="ARBA00023125"/>
    </source>
</evidence>
<dbReference type="GO" id="GO:0046983">
    <property type="term" value="F:protein dimerization activity"/>
    <property type="evidence" value="ECO:0007669"/>
    <property type="project" value="InterPro"/>
</dbReference>
<dbReference type="InterPro" id="IPR011598">
    <property type="entry name" value="bHLH_dom"/>
</dbReference>
<feature type="compositionally biased region" description="Low complexity" evidence="3">
    <location>
        <begin position="202"/>
        <end position="215"/>
    </location>
</feature>
<feature type="compositionally biased region" description="Low complexity" evidence="3">
    <location>
        <begin position="97"/>
        <end position="113"/>
    </location>
</feature>
<dbReference type="InterPro" id="IPR050433">
    <property type="entry name" value="Myc_transcription_factors"/>
</dbReference>
<evidence type="ECO:0000313" key="6">
    <source>
        <dbReference type="RefSeq" id="XP_030386554.1"/>
    </source>
</evidence>
<dbReference type="Gene3D" id="4.10.280.10">
    <property type="entry name" value="Helix-loop-helix DNA-binding domain"/>
    <property type="match status" value="1"/>
</dbReference>
<feature type="domain" description="BHLH" evidence="4">
    <location>
        <begin position="623"/>
        <end position="675"/>
    </location>
</feature>
<feature type="coiled-coil region" evidence="2">
    <location>
        <begin position="665"/>
        <end position="692"/>
    </location>
</feature>
<proteinExistence type="predicted"/>